<feature type="signal peptide" evidence="2">
    <location>
        <begin position="1"/>
        <end position="17"/>
    </location>
</feature>
<evidence type="ECO:0000256" key="2">
    <source>
        <dbReference type="SAM" id="SignalP"/>
    </source>
</evidence>
<dbReference type="InterPro" id="IPR017853">
    <property type="entry name" value="GH"/>
</dbReference>
<feature type="chain" id="PRO_5036206794" evidence="2">
    <location>
        <begin position="18"/>
        <end position="522"/>
    </location>
</feature>
<dbReference type="SUPFAM" id="SSF51445">
    <property type="entry name" value="(Trans)glycosidases"/>
    <property type="match status" value="1"/>
</dbReference>
<accession>A0A7M5XFL3</accession>
<dbReference type="OrthoDB" id="726732at2759"/>
<dbReference type="GeneID" id="136823373"/>
<dbReference type="GO" id="GO:0031012">
    <property type="term" value="C:extracellular matrix"/>
    <property type="evidence" value="ECO:0007669"/>
    <property type="project" value="TreeGrafter"/>
</dbReference>
<dbReference type="PANTHER" id="PTHR46145">
    <property type="entry name" value="HEPARANASE"/>
    <property type="match status" value="1"/>
</dbReference>
<comment type="similarity">
    <text evidence="1">Belongs to the glycosyl hydrolase 79 family.</text>
</comment>
<dbReference type="Pfam" id="PF03662">
    <property type="entry name" value="Glyco_hydro_79n"/>
    <property type="match status" value="1"/>
</dbReference>
<organism evidence="3 4">
    <name type="scientific">Clytia hemisphaerica</name>
    <dbReference type="NCBI Taxonomy" id="252671"/>
    <lineage>
        <taxon>Eukaryota</taxon>
        <taxon>Metazoa</taxon>
        <taxon>Cnidaria</taxon>
        <taxon>Hydrozoa</taxon>
        <taxon>Hydroidolina</taxon>
        <taxon>Leptothecata</taxon>
        <taxon>Obeliida</taxon>
        <taxon>Clytiidae</taxon>
        <taxon>Clytia</taxon>
    </lineage>
</organism>
<dbReference type="InterPro" id="IPR005199">
    <property type="entry name" value="Glyco_hydro_79"/>
</dbReference>
<dbReference type="Proteomes" id="UP000594262">
    <property type="component" value="Unplaced"/>
</dbReference>
<evidence type="ECO:0000256" key="1">
    <source>
        <dbReference type="ARBA" id="ARBA00009800"/>
    </source>
</evidence>
<reference evidence="3" key="1">
    <citation type="submission" date="2021-01" db="UniProtKB">
        <authorList>
            <consortium name="EnsemblMetazoa"/>
        </authorList>
    </citation>
    <scope>IDENTIFICATION</scope>
</reference>
<name>A0A7M5XFL3_9CNID</name>
<keyword evidence="4" id="KW-1185">Reference proteome</keyword>
<protein>
    <submittedName>
        <fullName evidence="3">Uncharacterized protein</fullName>
    </submittedName>
</protein>
<dbReference type="EnsemblMetazoa" id="CLYHEMT022482.2">
    <property type="protein sequence ID" value="CLYHEMP022482.2"/>
    <property type="gene ID" value="CLYHEMG022482"/>
</dbReference>
<dbReference type="EnsemblMetazoa" id="CLYHEMT022482.1">
    <property type="protein sequence ID" value="CLYHEMP022482.1"/>
    <property type="gene ID" value="CLYHEMG022482"/>
</dbReference>
<dbReference type="RefSeq" id="XP_066935646.1">
    <property type="nucleotide sequence ID" value="XM_067079545.1"/>
</dbReference>
<dbReference type="AlphaFoldDB" id="A0A7M5XFL3"/>
<evidence type="ECO:0000313" key="3">
    <source>
        <dbReference type="EnsemblMetazoa" id="CLYHEMP022482.1"/>
    </source>
</evidence>
<dbReference type="PANTHER" id="PTHR46145:SF4">
    <property type="entry name" value="HEPARANASE"/>
    <property type="match status" value="1"/>
</dbReference>
<evidence type="ECO:0000313" key="4">
    <source>
        <dbReference type="Proteomes" id="UP000594262"/>
    </source>
</evidence>
<dbReference type="GO" id="GO:0016020">
    <property type="term" value="C:membrane"/>
    <property type="evidence" value="ECO:0007669"/>
    <property type="project" value="InterPro"/>
</dbReference>
<dbReference type="GO" id="GO:0005615">
    <property type="term" value="C:extracellular space"/>
    <property type="evidence" value="ECO:0007669"/>
    <property type="project" value="TreeGrafter"/>
</dbReference>
<proteinExistence type="inferred from homology"/>
<keyword evidence="2" id="KW-0732">Signal</keyword>
<dbReference type="GO" id="GO:0016798">
    <property type="term" value="F:hydrolase activity, acting on glycosyl bonds"/>
    <property type="evidence" value="ECO:0007669"/>
    <property type="project" value="InterPro"/>
</dbReference>
<sequence length="522" mass="60154">MKKLLLVLLYLVIATHCARLSKRDWLRRHNLTCKFCEKKKNIFGLVPELEHNHEEVIISFEAQLPKCRLDDRFLSFSLDALELKRNLRCFPLESRKINTLARALSPAYFRVGGTPQDFLIFTEKKKIHAVENDQGPSSCHPMFENWTRMKQFQYTHSEFEELFTFTQRNNFRLIFGLNALTRDRKGSWVISNATKAVLNKYSGKVDWEIGNEPNRFSKYGGKTKVSARQLARDDKKLRGLLQNSKSKIYGPDISKPSLKPLKYLKKYLAASPPIDAVTYHMYEMHQTEASVEAFLNPIYMSKLKEQMSWIDQIVQNSSRGNLSRQKDVWVGETGSASGGGAPGFSDRFISGFHHLSKIGLASEFCHKVFIRQSFYGGHYGMLDPITHNPLPDYWVTLLFKKLIKNVVLSSSANQNLFFRTHFYCSKKVPGDLVVSFVNMKQRSNFFLSVKNYEKYPIEKYIFTNPEGLTSKNSYLNGELLRMINGERLPQMKGVDGVRQPVEIPRLSYGFLVIKNTNVKACM</sequence>
<dbReference type="Gene3D" id="3.20.20.80">
    <property type="entry name" value="Glycosidases"/>
    <property type="match status" value="1"/>
</dbReference>